<dbReference type="NCBIfam" id="TIGR01766">
    <property type="entry name" value="IS200/IS605 family accessory protein TnpB-like domain"/>
    <property type="match status" value="1"/>
</dbReference>
<feature type="region of interest" description="Disordered" evidence="2">
    <location>
        <begin position="47"/>
        <end position="72"/>
    </location>
</feature>
<keyword evidence="5" id="KW-1185">Reference proteome</keyword>
<dbReference type="EMBL" id="VHLL01000002">
    <property type="protein sequence ID" value="MCT8337084.1"/>
    <property type="molecule type" value="Genomic_DNA"/>
</dbReference>
<dbReference type="Pfam" id="PF07282">
    <property type="entry name" value="Cas12f1-like_TNB"/>
    <property type="match status" value="1"/>
</dbReference>
<dbReference type="AlphaFoldDB" id="A0A9E4ZKB7"/>
<protein>
    <submittedName>
        <fullName evidence="4">IS200/IS605 family element transposase accessory protein TnpB</fullName>
    </submittedName>
</protein>
<feature type="region of interest" description="Disordered" evidence="2">
    <location>
        <begin position="191"/>
        <end position="224"/>
    </location>
</feature>
<organism evidence="4 5">
    <name type="scientific">Methanoculleus formosensis</name>
    <dbReference type="NCBI Taxonomy" id="2590886"/>
    <lineage>
        <taxon>Archaea</taxon>
        <taxon>Methanobacteriati</taxon>
        <taxon>Methanobacteriota</taxon>
        <taxon>Stenosarchaea group</taxon>
        <taxon>Methanomicrobia</taxon>
        <taxon>Methanomicrobiales</taxon>
        <taxon>Methanomicrobiaceae</taxon>
        <taxon>Methanoculleus</taxon>
    </lineage>
</organism>
<dbReference type="GO" id="GO:0003677">
    <property type="term" value="F:DNA binding"/>
    <property type="evidence" value="ECO:0007669"/>
    <property type="project" value="UniProtKB-KW"/>
</dbReference>
<gene>
    <name evidence="4" type="ORF">FKB36_06135</name>
</gene>
<proteinExistence type="predicted"/>
<dbReference type="Proteomes" id="UP001065682">
    <property type="component" value="Unassembled WGS sequence"/>
</dbReference>
<feature type="compositionally biased region" description="Basic and acidic residues" evidence="2">
    <location>
        <begin position="63"/>
        <end position="72"/>
    </location>
</feature>
<evidence type="ECO:0000256" key="2">
    <source>
        <dbReference type="SAM" id="MobiDB-lite"/>
    </source>
</evidence>
<comment type="caution">
    <text evidence="4">The sequence shown here is derived from an EMBL/GenBank/DDBJ whole genome shotgun (WGS) entry which is preliminary data.</text>
</comment>
<evidence type="ECO:0000313" key="5">
    <source>
        <dbReference type="Proteomes" id="UP001065682"/>
    </source>
</evidence>
<accession>A0A9E4ZKB7</accession>
<dbReference type="RefSeq" id="WP_261597156.1">
    <property type="nucleotide sequence ID" value="NZ_VHLL01000002.1"/>
</dbReference>
<evidence type="ECO:0000256" key="1">
    <source>
        <dbReference type="ARBA" id="ARBA00023125"/>
    </source>
</evidence>
<feature type="domain" description="Cas12f1-like TNB" evidence="3">
    <location>
        <begin position="123"/>
        <end position="186"/>
    </location>
</feature>
<keyword evidence="1" id="KW-0238">DNA-binding</keyword>
<name>A0A9E4ZKB7_9EURY</name>
<dbReference type="InterPro" id="IPR010095">
    <property type="entry name" value="Cas12f1-like_TNB"/>
</dbReference>
<sequence length="224" mass="23913">MIPVFADNTPSGDWIGVDLNTTDHLAVVAHPASGGVVMLGEFPGDADHREQCGSAGKGKKRRAERDRESRIRGDLNRRVASEIVKMARQLQCGIKLEDLAGAGFTGREKPGTPLPFARRDGSFYHLQNLIERRAHDAGVPVALVDPALTSRRCSRCGKRGARKGKRFLCPHCLYTGHADANAAFNIAAARVSPGSPERRPPAITPSAPGCAAPSRDTASRDGSS</sequence>
<reference evidence="4" key="1">
    <citation type="submission" date="2019-06" db="EMBL/GenBank/DDBJ databases">
        <title>Methanoculleus strain from Tamsui River, Taipei, Taiwan.</title>
        <authorList>
            <person name="You Y.-T."/>
            <person name="Chen S.-C."/>
            <person name="Lai S.-J."/>
            <person name="Lee Y.-C."/>
            <person name="Lai M.-C."/>
        </authorList>
    </citation>
    <scope>NUCLEOTIDE SEQUENCE</scope>
    <source>
        <strain evidence="4">Afa-1</strain>
    </source>
</reference>
<evidence type="ECO:0000313" key="4">
    <source>
        <dbReference type="EMBL" id="MCT8337084.1"/>
    </source>
</evidence>
<evidence type="ECO:0000259" key="3">
    <source>
        <dbReference type="Pfam" id="PF07282"/>
    </source>
</evidence>